<dbReference type="AlphaFoldDB" id="A0A1S3JSM8"/>
<dbReference type="InterPro" id="IPR050792">
    <property type="entry name" value="ADP-ribosylglycohydrolase"/>
</dbReference>
<dbReference type="InterPro" id="IPR036705">
    <property type="entry name" value="Ribosyl_crysJ1_sf"/>
</dbReference>
<gene>
    <name evidence="2" type="primary">LOC106175780</name>
</gene>
<accession>A0A1S3JSM8</accession>
<dbReference type="RefSeq" id="XP_013413375.1">
    <property type="nucleotide sequence ID" value="XM_013557921.1"/>
</dbReference>
<dbReference type="SUPFAM" id="SSF101478">
    <property type="entry name" value="ADP-ribosylglycohydrolase"/>
    <property type="match status" value="1"/>
</dbReference>
<evidence type="ECO:0000313" key="1">
    <source>
        <dbReference type="Proteomes" id="UP000085678"/>
    </source>
</evidence>
<dbReference type="Gene3D" id="1.10.4080.10">
    <property type="entry name" value="ADP-ribosylation/Crystallin J1"/>
    <property type="match status" value="1"/>
</dbReference>
<dbReference type="OMA" id="GDQAYVM"/>
<dbReference type="STRING" id="7574.A0A1S3JSM8"/>
<dbReference type="InParanoid" id="A0A1S3JSM8"/>
<dbReference type="KEGG" id="lak:106175780"/>
<dbReference type="PANTHER" id="PTHR16222">
    <property type="entry name" value="ADP-RIBOSYLGLYCOHYDROLASE"/>
    <property type="match status" value="1"/>
</dbReference>
<sequence>MLSVGQRKLGAIVGAAVADAASQPLHWNYDPVKLAGIIGDREEVEFWEPSANPYYCIETGRQSCYGDLAYVLLESFSHCKGFNLEDQKERTYKFFGPGSEYDDELNKDYKWKSGVGKNFPIKGPWKQFSMKHFLKRVEEGQAKTGSPTDEQMDSVAKIAPVVAMFAGEPDMLEKVEDAIRLTQESDTTVVLGMAAARIIEYFILNGPAPGEEAVRAAMGQLEDTHRNNPQDLDRAVVTFLREVLEKKNTPHQEVARNIFRFD</sequence>
<dbReference type="Pfam" id="PF03747">
    <property type="entry name" value="ADP_ribosyl_GH"/>
    <property type="match status" value="1"/>
</dbReference>
<name>A0A1S3JSM8_LINAN</name>
<protein>
    <submittedName>
        <fullName evidence="2">Crystallin J1A</fullName>
    </submittedName>
</protein>
<reference evidence="2" key="1">
    <citation type="submission" date="2025-08" db="UniProtKB">
        <authorList>
            <consortium name="RefSeq"/>
        </authorList>
    </citation>
    <scope>IDENTIFICATION</scope>
    <source>
        <tissue evidence="2">Gonads</tissue>
    </source>
</reference>
<evidence type="ECO:0000313" key="2">
    <source>
        <dbReference type="RefSeq" id="XP_013413375.1"/>
    </source>
</evidence>
<dbReference type="OrthoDB" id="524326at2759"/>
<organism evidence="1 2">
    <name type="scientific">Lingula anatina</name>
    <name type="common">Brachiopod</name>
    <name type="synonym">Lingula unguis</name>
    <dbReference type="NCBI Taxonomy" id="7574"/>
    <lineage>
        <taxon>Eukaryota</taxon>
        <taxon>Metazoa</taxon>
        <taxon>Spiralia</taxon>
        <taxon>Lophotrochozoa</taxon>
        <taxon>Brachiopoda</taxon>
        <taxon>Linguliformea</taxon>
        <taxon>Lingulata</taxon>
        <taxon>Lingulida</taxon>
        <taxon>Linguloidea</taxon>
        <taxon>Lingulidae</taxon>
        <taxon>Lingula</taxon>
    </lineage>
</organism>
<dbReference type="PANTHER" id="PTHR16222:SF17">
    <property type="entry name" value="SELENOPROTEIN J"/>
    <property type="match status" value="1"/>
</dbReference>
<dbReference type="GeneID" id="106175780"/>
<dbReference type="Proteomes" id="UP000085678">
    <property type="component" value="Unplaced"/>
</dbReference>
<dbReference type="InterPro" id="IPR005502">
    <property type="entry name" value="Ribosyl_crysJ1"/>
</dbReference>
<proteinExistence type="predicted"/>
<keyword evidence="1" id="KW-1185">Reference proteome</keyword>